<evidence type="ECO:0000313" key="2">
    <source>
        <dbReference type="EMBL" id="PBK74329.1"/>
    </source>
</evidence>
<reference evidence="3" key="1">
    <citation type="journal article" date="2017" name="Nat. Ecol. Evol.">
        <title>Genome expansion and lineage-specific genetic innovations in the forest pathogenic fungi Armillaria.</title>
        <authorList>
            <person name="Sipos G."/>
            <person name="Prasanna A.N."/>
            <person name="Walter M.C."/>
            <person name="O'Connor E."/>
            <person name="Balint B."/>
            <person name="Krizsan K."/>
            <person name="Kiss B."/>
            <person name="Hess J."/>
            <person name="Varga T."/>
            <person name="Slot J."/>
            <person name="Riley R."/>
            <person name="Boka B."/>
            <person name="Rigling D."/>
            <person name="Barry K."/>
            <person name="Lee J."/>
            <person name="Mihaltcheva S."/>
            <person name="LaButti K."/>
            <person name="Lipzen A."/>
            <person name="Waldron R."/>
            <person name="Moloney N.M."/>
            <person name="Sperisen C."/>
            <person name="Kredics L."/>
            <person name="Vagvoelgyi C."/>
            <person name="Patrignani A."/>
            <person name="Fitzpatrick D."/>
            <person name="Nagy I."/>
            <person name="Doyle S."/>
            <person name="Anderson J.B."/>
            <person name="Grigoriev I.V."/>
            <person name="Gueldener U."/>
            <person name="Muensterkoetter M."/>
            <person name="Nagy L.G."/>
        </authorList>
    </citation>
    <scope>NUCLEOTIDE SEQUENCE [LARGE SCALE GENOMIC DNA]</scope>
    <source>
        <strain evidence="3">28-4</strain>
    </source>
</reference>
<protein>
    <submittedName>
        <fullName evidence="2">Uncharacterized protein</fullName>
    </submittedName>
</protein>
<dbReference type="Proteomes" id="UP000218334">
    <property type="component" value="Unassembled WGS sequence"/>
</dbReference>
<keyword evidence="1" id="KW-0812">Transmembrane</keyword>
<evidence type="ECO:0000313" key="3">
    <source>
        <dbReference type="Proteomes" id="UP000218334"/>
    </source>
</evidence>
<evidence type="ECO:0000256" key="1">
    <source>
        <dbReference type="SAM" id="Phobius"/>
    </source>
</evidence>
<feature type="transmembrane region" description="Helical" evidence="1">
    <location>
        <begin position="50"/>
        <end position="77"/>
    </location>
</feature>
<feature type="transmembrane region" description="Helical" evidence="1">
    <location>
        <begin position="21"/>
        <end position="38"/>
    </location>
</feature>
<accession>A0A2H3BU21</accession>
<sequence length="102" mass="11700">MKWNVRLVYKRMNSKNATIVFRGRTYIVTPIFVTPPFASVPPSSSLLFPLLSLAFYLPFQSTHVDLVIFGFVLSVAFSTRTRFHYSTYAVSVEIEDNTSIVW</sequence>
<proteinExistence type="predicted"/>
<keyword evidence="1" id="KW-0472">Membrane</keyword>
<keyword evidence="3" id="KW-1185">Reference proteome</keyword>
<dbReference type="AlphaFoldDB" id="A0A2H3BU21"/>
<gene>
    <name evidence="2" type="ORF">ARMSODRAFT_584779</name>
</gene>
<keyword evidence="1" id="KW-1133">Transmembrane helix</keyword>
<dbReference type="EMBL" id="KZ293419">
    <property type="protein sequence ID" value="PBK74329.1"/>
    <property type="molecule type" value="Genomic_DNA"/>
</dbReference>
<name>A0A2H3BU21_9AGAR</name>
<organism evidence="2 3">
    <name type="scientific">Armillaria solidipes</name>
    <dbReference type="NCBI Taxonomy" id="1076256"/>
    <lineage>
        <taxon>Eukaryota</taxon>
        <taxon>Fungi</taxon>
        <taxon>Dikarya</taxon>
        <taxon>Basidiomycota</taxon>
        <taxon>Agaricomycotina</taxon>
        <taxon>Agaricomycetes</taxon>
        <taxon>Agaricomycetidae</taxon>
        <taxon>Agaricales</taxon>
        <taxon>Marasmiineae</taxon>
        <taxon>Physalacriaceae</taxon>
        <taxon>Armillaria</taxon>
    </lineage>
</organism>